<dbReference type="Gene3D" id="3.40.1280.10">
    <property type="match status" value="1"/>
</dbReference>
<dbReference type="STRING" id="33033.NW74_00615"/>
<dbReference type="NCBIfam" id="TIGR00246">
    <property type="entry name" value="tRNA_RlmH_YbeA"/>
    <property type="match status" value="1"/>
</dbReference>
<reference evidence="7 8" key="1">
    <citation type="submission" date="2014-10" db="EMBL/GenBank/DDBJ databases">
        <title>Complete genome sequence of Parvimonas micra KCOM 1535 (= ChDC B708).</title>
        <authorList>
            <person name="Kook J.-K."/>
            <person name="Park S.-N."/>
            <person name="Lim Y.K."/>
            <person name="Roh H."/>
        </authorList>
    </citation>
    <scope>NUCLEOTIDE SEQUENCE [LARGE SCALE GENOMIC DNA]</scope>
    <source>
        <strain evidence="8">KCOM 1535 / ChDC B708</strain>
    </source>
</reference>
<dbReference type="PANTHER" id="PTHR33603">
    <property type="entry name" value="METHYLTRANSFERASE"/>
    <property type="match status" value="1"/>
</dbReference>
<sequence length="160" mass="18588">MNIKILCVGKLSEKFLKDACDEYKKRISAFSKIEIIEIPEEKILTQTPSKLEIENVLKKEERRILNKISDSDFVITLEILGKSIGSEDFSKFLEDKMNDGNSKFIFVIGGSFGLGDEIKKRSNFKLSFSKFTLPHQLFRVVLLEQIYRAFKIMNNQIYHK</sequence>
<dbReference type="GO" id="GO:0070038">
    <property type="term" value="F:rRNA (pseudouridine-N3-)-methyltransferase activity"/>
    <property type="evidence" value="ECO:0007669"/>
    <property type="project" value="UniProtKB-UniRule"/>
</dbReference>
<organism evidence="7 8">
    <name type="scientific">Parvimonas micra</name>
    <dbReference type="NCBI Taxonomy" id="33033"/>
    <lineage>
        <taxon>Bacteria</taxon>
        <taxon>Bacillati</taxon>
        <taxon>Bacillota</taxon>
        <taxon>Tissierellia</taxon>
        <taxon>Tissierellales</taxon>
        <taxon>Peptoniphilaceae</taxon>
        <taxon>Parvimonas</taxon>
    </lineage>
</organism>
<comment type="similarity">
    <text evidence="5 6">Belongs to the RNA methyltransferase RlmH family.</text>
</comment>
<dbReference type="PIRSF" id="PIRSF004505">
    <property type="entry name" value="MT_bac"/>
    <property type="match status" value="1"/>
</dbReference>
<evidence type="ECO:0000313" key="7">
    <source>
        <dbReference type="EMBL" id="AIZ35977.1"/>
    </source>
</evidence>
<proteinExistence type="inferred from homology"/>
<dbReference type="EMBL" id="CP009761">
    <property type="protein sequence ID" value="AIZ35977.1"/>
    <property type="molecule type" value="Genomic_DNA"/>
</dbReference>
<dbReference type="PANTHER" id="PTHR33603:SF1">
    <property type="entry name" value="RIBOSOMAL RNA LARGE SUBUNIT METHYLTRANSFERASE H"/>
    <property type="match status" value="1"/>
</dbReference>
<keyword evidence="8" id="KW-1185">Reference proteome</keyword>
<dbReference type="CDD" id="cd18081">
    <property type="entry name" value="RlmH-like"/>
    <property type="match status" value="1"/>
</dbReference>
<gene>
    <name evidence="6" type="primary">rlmH</name>
    <name evidence="7" type="ORF">NW74_00615</name>
</gene>
<dbReference type="RefSeq" id="WP_041953302.1">
    <property type="nucleotide sequence ID" value="NZ_CP009761.1"/>
</dbReference>
<comment type="subunit">
    <text evidence="6">Homodimer.</text>
</comment>
<dbReference type="EC" id="2.1.1.177" evidence="6"/>
<keyword evidence="2 6" id="KW-0489">Methyltransferase</keyword>
<dbReference type="SUPFAM" id="SSF75217">
    <property type="entry name" value="alpha/beta knot"/>
    <property type="match status" value="1"/>
</dbReference>
<dbReference type="NCBIfam" id="NF000985">
    <property type="entry name" value="PRK00103.1-3"/>
    <property type="match status" value="1"/>
</dbReference>
<name>A0A0B4RZG4_9FIRM</name>
<evidence type="ECO:0000256" key="4">
    <source>
        <dbReference type="ARBA" id="ARBA00022691"/>
    </source>
</evidence>
<dbReference type="HAMAP" id="MF_00658">
    <property type="entry name" value="23SrRNA_methyltr_H"/>
    <property type="match status" value="1"/>
</dbReference>
<comment type="caution">
    <text evidence="6">Lacks conserved residue(s) required for the propagation of feature annotation.</text>
</comment>
<evidence type="ECO:0000256" key="2">
    <source>
        <dbReference type="ARBA" id="ARBA00022603"/>
    </source>
</evidence>
<evidence type="ECO:0000256" key="6">
    <source>
        <dbReference type="HAMAP-Rule" id="MF_00658"/>
    </source>
</evidence>
<feature type="binding site" evidence="6">
    <location>
        <position position="109"/>
    </location>
    <ligand>
        <name>S-adenosyl-L-methionine</name>
        <dbReference type="ChEBI" id="CHEBI:59789"/>
    </ligand>
</feature>
<dbReference type="Pfam" id="PF02590">
    <property type="entry name" value="SPOUT_MTase"/>
    <property type="match status" value="1"/>
</dbReference>
<keyword evidence="1 6" id="KW-0698">rRNA processing</keyword>
<dbReference type="GO" id="GO:0005737">
    <property type="term" value="C:cytoplasm"/>
    <property type="evidence" value="ECO:0007669"/>
    <property type="project" value="UniProtKB-SubCell"/>
</dbReference>
<feature type="binding site" evidence="6">
    <location>
        <position position="77"/>
    </location>
    <ligand>
        <name>S-adenosyl-L-methionine</name>
        <dbReference type="ChEBI" id="CHEBI:59789"/>
    </ligand>
</feature>
<accession>A0A0B4RZG4</accession>
<evidence type="ECO:0000313" key="8">
    <source>
        <dbReference type="Proteomes" id="UP000031386"/>
    </source>
</evidence>
<evidence type="ECO:0000256" key="3">
    <source>
        <dbReference type="ARBA" id="ARBA00022679"/>
    </source>
</evidence>
<evidence type="ECO:0000256" key="5">
    <source>
        <dbReference type="ARBA" id="ARBA00038303"/>
    </source>
</evidence>
<dbReference type="InterPro" id="IPR029028">
    <property type="entry name" value="Alpha/beta_knot_MTases"/>
</dbReference>
<dbReference type="OrthoDB" id="9806643at2"/>
<comment type="catalytic activity">
    <reaction evidence="6">
        <text>pseudouridine(1915) in 23S rRNA + S-adenosyl-L-methionine = N(3)-methylpseudouridine(1915) in 23S rRNA + S-adenosyl-L-homocysteine + H(+)</text>
        <dbReference type="Rhea" id="RHEA:42752"/>
        <dbReference type="Rhea" id="RHEA-COMP:10221"/>
        <dbReference type="Rhea" id="RHEA-COMP:10222"/>
        <dbReference type="ChEBI" id="CHEBI:15378"/>
        <dbReference type="ChEBI" id="CHEBI:57856"/>
        <dbReference type="ChEBI" id="CHEBI:59789"/>
        <dbReference type="ChEBI" id="CHEBI:65314"/>
        <dbReference type="ChEBI" id="CHEBI:74486"/>
        <dbReference type="EC" id="2.1.1.177"/>
    </reaction>
</comment>
<comment type="subcellular location">
    <subcellularLocation>
        <location evidence="6">Cytoplasm</location>
    </subcellularLocation>
</comment>
<dbReference type="InterPro" id="IPR029026">
    <property type="entry name" value="tRNA_m1G_MTases_N"/>
</dbReference>
<dbReference type="Proteomes" id="UP000031386">
    <property type="component" value="Chromosome"/>
</dbReference>
<keyword evidence="3 6" id="KW-0808">Transferase</keyword>
<comment type="function">
    <text evidence="6">Specifically methylates the pseudouridine at position 1915 (m3Psi1915) in 23S rRNA.</text>
</comment>
<protein>
    <recommendedName>
        <fullName evidence="6">Ribosomal RNA large subunit methyltransferase H</fullName>
        <ecNumber evidence="6">2.1.1.177</ecNumber>
    </recommendedName>
    <alternativeName>
        <fullName evidence="6">23S rRNA (pseudouridine1915-N3)-methyltransferase</fullName>
    </alternativeName>
    <alternativeName>
        <fullName evidence="6">23S rRNA m3Psi1915 methyltransferase</fullName>
    </alternativeName>
    <alternativeName>
        <fullName evidence="6">rRNA (pseudouridine-N3-)-methyltransferase RlmH</fullName>
    </alternativeName>
</protein>
<dbReference type="InterPro" id="IPR003742">
    <property type="entry name" value="RlmH-like"/>
</dbReference>
<evidence type="ECO:0000256" key="1">
    <source>
        <dbReference type="ARBA" id="ARBA00022552"/>
    </source>
</evidence>
<dbReference type="AlphaFoldDB" id="A0A0B4RZG4"/>
<dbReference type="KEGG" id="pmic:NW74_00615"/>
<keyword evidence="6" id="KW-0963">Cytoplasm</keyword>
<keyword evidence="4 6" id="KW-0949">S-adenosyl-L-methionine</keyword>